<dbReference type="InterPro" id="IPR000515">
    <property type="entry name" value="MetI-like"/>
</dbReference>
<dbReference type="GO" id="GO:0055085">
    <property type="term" value="P:transmembrane transport"/>
    <property type="evidence" value="ECO:0007669"/>
    <property type="project" value="InterPro"/>
</dbReference>
<feature type="transmembrane region" description="Helical" evidence="8">
    <location>
        <begin position="165"/>
        <end position="183"/>
    </location>
</feature>
<keyword evidence="6 8" id="KW-0472">Membrane</keyword>
<evidence type="ECO:0000259" key="9">
    <source>
        <dbReference type="PROSITE" id="PS50928"/>
    </source>
</evidence>
<dbReference type="RefSeq" id="WP_154771188.1">
    <property type="nucleotide sequence ID" value="NZ_WLYK01000016.1"/>
</dbReference>
<dbReference type="CDD" id="cd06261">
    <property type="entry name" value="TM_PBP2"/>
    <property type="match status" value="1"/>
</dbReference>
<feature type="transmembrane region" description="Helical" evidence="8">
    <location>
        <begin position="132"/>
        <end position="153"/>
    </location>
</feature>
<dbReference type="EMBL" id="WLYK01000016">
    <property type="protein sequence ID" value="MTD17189.1"/>
    <property type="molecule type" value="Genomic_DNA"/>
</dbReference>
<feature type="region of interest" description="Disordered" evidence="7">
    <location>
        <begin position="1"/>
        <end position="24"/>
    </location>
</feature>
<feature type="transmembrane region" description="Helical" evidence="8">
    <location>
        <begin position="34"/>
        <end position="55"/>
    </location>
</feature>
<dbReference type="PROSITE" id="PS50928">
    <property type="entry name" value="ABC_TM1"/>
    <property type="match status" value="1"/>
</dbReference>
<protein>
    <submittedName>
        <fullName evidence="10">ABC transporter permease subunit</fullName>
    </submittedName>
</protein>
<keyword evidence="11" id="KW-1185">Reference proteome</keyword>
<evidence type="ECO:0000256" key="7">
    <source>
        <dbReference type="SAM" id="MobiDB-lite"/>
    </source>
</evidence>
<evidence type="ECO:0000256" key="4">
    <source>
        <dbReference type="ARBA" id="ARBA00022692"/>
    </source>
</evidence>
<comment type="caution">
    <text evidence="10">The sequence shown here is derived from an EMBL/GenBank/DDBJ whole genome shotgun (WGS) entry which is preliminary data.</text>
</comment>
<name>A0A7K1FV05_9ACTN</name>
<feature type="transmembrane region" description="Helical" evidence="8">
    <location>
        <begin position="278"/>
        <end position="297"/>
    </location>
</feature>
<dbReference type="Gene3D" id="1.10.3720.10">
    <property type="entry name" value="MetI-like"/>
    <property type="match status" value="1"/>
</dbReference>
<evidence type="ECO:0000256" key="5">
    <source>
        <dbReference type="ARBA" id="ARBA00022989"/>
    </source>
</evidence>
<dbReference type="PANTHER" id="PTHR43744">
    <property type="entry name" value="ABC TRANSPORTER PERMEASE PROTEIN MG189-RELATED-RELATED"/>
    <property type="match status" value="1"/>
</dbReference>
<dbReference type="Proteomes" id="UP000460221">
    <property type="component" value="Unassembled WGS sequence"/>
</dbReference>
<evidence type="ECO:0000256" key="6">
    <source>
        <dbReference type="ARBA" id="ARBA00023136"/>
    </source>
</evidence>
<keyword evidence="5 8" id="KW-1133">Transmembrane helix</keyword>
<dbReference type="AlphaFoldDB" id="A0A7K1FV05"/>
<evidence type="ECO:0000256" key="8">
    <source>
        <dbReference type="SAM" id="Phobius"/>
    </source>
</evidence>
<comment type="subcellular location">
    <subcellularLocation>
        <location evidence="1">Cell membrane</location>
        <topology evidence="1">Multi-pass membrane protein</topology>
    </subcellularLocation>
</comment>
<keyword evidence="4 8" id="KW-0812">Transmembrane</keyword>
<keyword evidence="3" id="KW-1003">Cell membrane</keyword>
<evidence type="ECO:0000313" key="11">
    <source>
        <dbReference type="Proteomes" id="UP000460221"/>
    </source>
</evidence>
<evidence type="ECO:0000256" key="1">
    <source>
        <dbReference type="ARBA" id="ARBA00004651"/>
    </source>
</evidence>
<feature type="transmembrane region" description="Helical" evidence="8">
    <location>
        <begin position="204"/>
        <end position="226"/>
    </location>
</feature>
<keyword evidence="2" id="KW-0813">Transport</keyword>
<proteinExistence type="predicted"/>
<dbReference type="InterPro" id="IPR035906">
    <property type="entry name" value="MetI-like_sf"/>
</dbReference>
<evidence type="ECO:0000256" key="3">
    <source>
        <dbReference type="ARBA" id="ARBA00022475"/>
    </source>
</evidence>
<evidence type="ECO:0000313" key="10">
    <source>
        <dbReference type="EMBL" id="MTD17189.1"/>
    </source>
</evidence>
<evidence type="ECO:0000256" key="2">
    <source>
        <dbReference type="ARBA" id="ARBA00022448"/>
    </source>
</evidence>
<sequence>MTVAFSSRRSTAEPKVKAPRRPAWQPAPHPAITVLKVLALVVVVALVLLPCLVVVSTSLAGQQEVIANGGWVIWPTDPTFDAYREVLTGGVVTRATLISAGVTIVGTTLSLLCTIGMAYALSRPNTFAGKPITLLVLFTLLFTPGMIPTYLVVTGMGLKDTYASLIVPVLVNAFNLVVLRGFFQRIPNELIEAAKIEGAGEVRILTRIVLPLSKAAVAVVGLFYAVQYWNSFFGAVLYLDDSAKWPIQLVLRQYVIQGSPIAGSLANAEAMVSAPNSIQMAVVVLAMLPIICVYPFLQRHFMSGVLTGAVKS</sequence>
<accession>A0A7K1FV05</accession>
<dbReference type="GO" id="GO:0005886">
    <property type="term" value="C:plasma membrane"/>
    <property type="evidence" value="ECO:0007669"/>
    <property type="project" value="UniProtKB-SubCell"/>
</dbReference>
<dbReference type="SUPFAM" id="SSF161098">
    <property type="entry name" value="MetI-like"/>
    <property type="match status" value="1"/>
</dbReference>
<dbReference type="PANTHER" id="PTHR43744:SF9">
    <property type="entry name" value="POLYGALACTURONAN_RHAMNOGALACTURONAN TRANSPORT SYSTEM PERMEASE PROTEIN YTCP"/>
    <property type="match status" value="1"/>
</dbReference>
<reference evidence="10 11" key="1">
    <citation type="submission" date="2019-11" db="EMBL/GenBank/DDBJ databases">
        <authorList>
            <person name="Jiang L.-Q."/>
        </authorList>
    </citation>
    <scope>NUCLEOTIDE SEQUENCE [LARGE SCALE GENOMIC DNA]</scope>
    <source>
        <strain evidence="10 11">YIM 132087</strain>
    </source>
</reference>
<organism evidence="10 11">
    <name type="scientific">Nakamurella alba</name>
    <dbReference type="NCBI Taxonomy" id="2665158"/>
    <lineage>
        <taxon>Bacteria</taxon>
        <taxon>Bacillati</taxon>
        <taxon>Actinomycetota</taxon>
        <taxon>Actinomycetes</taxon>
        <taxon>Nakamurellales</taxon>
        <taxon>Nakamurellaceae</taxon>
        <taxon>Nakamurella</taxon>
    </lineage>
</organism>
<feature type="domain" description="ABC transmembrane type-1" evidence="9">
    <location>
        <begin position="96"/>
        <end position="291"/>
    </location>
</feature>
<feature type="transmembrane region" description="Helical" evidence="8">
    <location>
        <begin position="97"/>
        <end position="120"/>
    </location>
</feature>
<gene>
    <name evidence="10" type="ORF">GIS00_24960</name>
</gene>